<dbReference type="Proteomes" id="UP000189545">
    <property type="component" value="Chromosome"/>
</dbReference>
<dbReference type="RefSeq" id="WP_077751835.1">
    <property type="nucleotide sequence ID" value="NZ_CP014782.1"/>
</dbReference>
<dbReference type="PROSITE" id="PS50887">
    <property type="entry name" value="GGDEF"/>
    <property type="match status" value="1"/>
</dbReference>
<dbReference type="SMART" id="SM00267">
    <property type="entry name" value="GGDEF"/>
    <property type="match status" value="1"/>
</dbReference>
<dbReference type="SUPFAM" id="SSF55073">
    <property type="entry name" value="Nucleotide cyclase"/>
    <property type="match status" value="1"/>
</dbReference>
<dbReference type="InterPro" id="IPR052155">
    <property type="entry name" value="Biofilm_reg_signaling"/>
</dbReference>
<reference evidence="2 3" key="1">
    <citation type="submission" date="2016-03" db="EMBL/GenBank/DDBJ databases">
        <title>Complete genome sequence of Shewanella psychrophila WP2, a deep sea bacterium isolated from west Pacific sediment.</title>
        <authorList>
            <person name="Xu G."/>
            <person name="Jian H."/>
        </authorList>
    </citation>
    <scope>NUCLEOTIDE SEQUENCE [LARGE SCALE GENOMIC DNA]</scope>
    <source>
        <strain evidence="2 3">WP2</strain>
    </source>
</reference>
<evidence type="ECO:0000313" key="3">
    <source>
        <dbReference type="Proteomes" id="UP000189545"/>
    </source>
</evidence>
<dbReference type="OrthoDB" id="92309at2"/>
<dbReference type="Gene3D" id="3.30.450.20">
    <property type="entry name" value="PAS domain"/>
    <property type="match status" value="1"/>
</dbReference>
<dbReference type="PANTHER" id="PTHR44757">
    <property type="entry name" value="DIGUANYLATE CYCLASE DGCP"/>
    <property type="match status" value="1"/>
</dbReference>
<dbReference type="KEGG" id="spsw:Sps_01370"/>
<dbReference type="InterPro" id="IPR000014">
    <property type="entry name" value="PAS"/>
</dbReference>
<sequence length="451" mass="51310">MTDIEEALALLAAPCTDERFFQRALKALALVTQCRWAAFGRPSNKDGIMDIVAFCDLKHNVPGFEFDLKGSPCESIYQLKYPNCHILYPSDLQKTFPNFSLIKNLGANSYQGELILNDDGTPIGHILVMDTLPQTETMKSREFFRLLAQRIGIEYKRLLISRELDLHKQMIAHTEQLMSFVDRNYQYQVISKGYEKVFNRTAKSLIGKSVSEVHGETIFIDHLKPLLDRTLKGETITAQSWIHPPHLSEPIYLNIHHNPYYNEKGEVVGVIVSAHNITELHHANEKIAHYASHDPLTGLLNRRALFEQMEQKLLAQQKGKLQLAVIYLDLEGFRQINDTYGHHLGDRILNDVAKRIKQAAGTRELVARIGGDEFIVLASLDYGASKANYRDKLTSRCKQFLSDLKMTIDIEGHSLPISANIGHYVVEEFNMDLSSIISQADKDMYDNKKIQ</sequence>
<evidence type="ECO:0000313" key="2">
    <source>
        <dbReference type="EMBL" id="AQS36537.1"/>
    </source>
</evidence>
<dbReference type="EMBL" id="CP014782">
    <property type="protein sequence ID" value="AQS36537.1"/>
    <property type="molecule type" value="Genomic_DNA"/>
</dbReference>
<evidence type="ECO:0000259" key="1">
    <source>
        <dbReference type="PROSITE" id="PS50887"/>
    </source>
</evidence>
<organism evidence="2 3">
    <name type="scientific">Shewanella psychrophila</name>
    <dbReference type="NCBI Taxonomy" id="225848"/>
    <lineage>
        <taxon>Bacteria</taxon>
        <taxon>Pseudomonadati</taxon>
        <taxon>Pseudomonadota</taxon>
        <taxon>Gammaproteobacteria</taxon>
        <taxon>Alteromonadales</taxon>
        <taxon>Shewanellaceae</taxon>
        <taxon>Shewanella</taxon>
    </lineage>
</organism>
<gene>
    <name evidence="2" type="ORF">Sps_01370</name>
</gene>
<dbReference type="InterPro" id="IPR000160">
    <property type="entry name" value="GGDEF_dom"/>
</dbReference>
<dbReference type="Pfam" id="PF08448">
    <property type="entry name" value="PAS_4"/>
    <property type="match status" value="1"/>
</dbReference>
<feature type="domain" description="GGDEF" evidence="1">
    <location>
        <begin position="321"/>
        <end position="451"/>
    </location>
</feature>
<dbReference type="NCBIfam" id="TIGR00229">
    <property type="entry name" value="sensory_box"/>
    <property type="match status" value="1"/>
</dbReference>
<dbReference type="CDD" id="cd00130">
    <property type="entry name" value="PAS"/>
    <property type="match status" value="1"/>
</dbReference>
<dbReference type="SUPFAM" id="SSF55781">
    <property type="entry name" value="GAF domain-like"/>
    <property type="match status" value="1"/>
</dbReference>
<dbReference type="Pfam" id="PF00990">
    <property type="entry name" value="GGDEF"/>
    <property type="match status" value="1"/>
</dbReference>
<dbReference type="PANTHER" id="PTHR44757:SF2">
    <property type="entry name" value="BIOFILM ARCHITECTURE MAINTENANCE PROTEIN MBAA"/>
    <property type="match status" value="1"/>
</dbReference>
<dbReference type="InterPro" id="IPR043128">
    <property type="entry name" value="Rev_trsase/Diguanyl_cyclase"/>
</dbReference>
<keyword evidence="3" id="KW-1185">Reference proteome</keyword>
<dbReference type="InterPro" id="IPR013656">
    <property type="entry name" value="PAS_4"/>
</dbReference>
<name>A0A1S6HLY6_9GAMM</name>
<dbReference type="CDD" id="cd01949">
    <property type="entry name" value="GGDEF"/>
    <property type="match status" value="1"/>
</dbReference>
<dbReference type="InterPro" id="IPR029787">
    <property type="entry name" value="Nucleotide_cyclase"/>
</dbReference>
<protein>
    <submittedName>
        <fullName evidence="2">PAS domain S-box/diguanylate cyclase (GGDEF) domain-containing protein</fullName>
    </submittedName>
</protein>
<accession>A0A1S6HLY6</accession>
<dbReference type="InterPro" id="IPR035965">
    <property type="entry name" value="PAS-like_dom_sf"/>
</dbReference>
<dbReference type="AlphaFoldDB" id="A0A1S6HLY6"/>
<dbReference type="Gene3D" id="3.30.70.270">
    <property type="match status" value="1"/>
</dbReference>
<dbReference type="SUPFAM" id="SSF55785">
    <property type="entry name" value="PYP-like sensor domain (PAS domain)"/>
    <property type="match status" value="1"/>
</dbReference>
<proteinExistence type="predicted"/>
<dbReference type="NCBIfam" id="TIGR00254">
    <property type="entry name" value="GGDEF"/>
    <property type="match status" value="1"/>
</dbReference>
<dbReference type="STRING" id="225848.Sps_01370"/>